<dbReference type="AlphaFoldDB" id="E9GH37"/>
<feature type="region of interest" description="Disordered" evidence="1">
    <location>
        <begin position="113"/>
        <end position="135"/>
    </location>
</feature>
<sequence length="181" mass="20224">MEVEEDVAANARNLPRDKSNNRHQRLNNIQNLTPASVTISKNRLKNNWSTGHPGKGQQQTHQPDRGINRLKNLVSSANYGRIVNLMGSKPNVTAVKISNVTPKPMMANKRNVTAEEAENPRSLLGSKQRRTVQTSRTTTFRHLDAIPSVSRSLDLTTTSRRSNTIFSEQTPSAHRRIIAPN</sequence>
<organism evidence="2 3">
    <name type="scientific">Daphnia pulex</name>
    <name type="common">Water flea</name>
    <dbReference type="NCBI Taxonomy" id="6669"/>
    <lineage>
        <taxon>Eukaryota</taxon>
        <taxon>Metazoa</taxon>
        <taxon>Ecdysozoa</taxon>
        <taxon>Arthropoda</taxon>
        <taxon>Crustacea</taxon>
        <taxon>Branchiopoda</taxon>
        <taxon>Diplostraca</taxon>
        <taxon>Cladocera</taxon>
        <taxon>Anomopoda</taxon>
        <taxon>Daphniidae</taxon>
        <taxon>Daphnia</taxon>
    </lineage>
</organism>
<reference evidence="2 3" key="1">
    <citation type="journal article" date="2011" name="Science">
        <title>The ecoresponsive genome of Daphnia pulex.</title>
        <authorList>
            <person name="Colbourne J.K."/>
            <person name="Pfrender M.E."/>
            <person name="Gilbert D."/>
            <person name="Thomas W.K."/>
            <person name="Tucker A."/>
            <person name="Oakley T.H."/>
            <person name="Tokishita S."/>
            <person name="Aerts A."/>
            <person name="Arnold G.J."/>
            <person name="Basu M.K."/>
            <person name="Bauer D.J."/>
            <person name="Caceres C.E."/>
            <person name="Carmel L."/>
            <person name="Casola C."/>
            <person name="Choi J.H."/>
            <person name="Detter J.C."/>
            <person name="Dong Q."/>
            <person name="Dusheyko S."/>
            <person name="Eads B.D."/>
            <person name="Frohlich T."/>
            <person name="Geiler-Samerotte K.A."/>
            <person name="Gerlach D."/>
            <person name="Hatcher P."/>
            <person name="Jogdeo S."/>
            <person name="Krijgsveld J."/>
            <person name="Kriventseva E.V."/>
            <person name="Kultz D."/>
            <person name="Laforsch C."/>
            <person name="Lindquist E."/>
            <person name="Lopez J."/>
            <person name="Manak J.R."/>
            <person name="Muller J."/>
            <person name="Pangilinan J."/>
            <person name="Patwardhan R.P."/>
            <person name="Pitluck S."/>
            <person name="Pritham E.J."/>
            <person name="Rechtsteiner A."/>
            <person name="Rho M."/>
            <person name="Rogozin I.B."/>
            <person name="Sakarya O."/>
            <person name="Salamov A."/>
            <person name="Schaack S."/>
            <person name="Shapiro H."/>
            <person name="Shiga Y."/>
            <person name="Skalitzky C."/>
            <person name="Smith Z."/>
            <person name="Souvorov A."/>
            <person name="Sung W."/>
            <person name="Tang Z."/>
            <person name="Tsuchiya D."/>
            <person name="Tu H."/>
            <person name="Vos H."/>
            <person name="Wang M."/>
            <person name="Wolf Y.I."/>
            <person name="Yamagata H."/>
            <person name="Yamada T."/>
            <person name="Ye Y."/>
            <person name="Shaw J.R."/>
            <person name="Andrews J."/>
            <person name="Crease T.J."/>
            <person name="Tang H."/>
            <person name="Lucas S.M."/>
            <person name="Robertson H.M."/>
            <person name="Bork P."/>
            <person name="Koonin E.V."/>
            <person name="Zdobnov E.M."/>
            <person name="Grigoriev I.V."/>
            <person name="Lynch M."/>
            <person name="Boore J.L."/>
        </authorList>
    </citation>
    <scope>NUCLEOTIDE SEQUENCE [LARGE SCALE GENOMIC DNA]</scope>
</reference>
<evidence type="ECO:0000256" key="1">
    <source>
        <dbReference type="SAM" id="MobiDB-lite"/>
    </source>
</evidence>
<dbReference type="Proteomes" id="UP000000305">
    <property type="component" value="Unassembled WGS sequence"/>
</dbReference>
<dbReference type="EMBL" id="GL732544">
    <property type="protein sequence ID" value="EFX81133.1"/>
    <property type="molecule type" value="Genomic_DNA"/>
</dbReference>
<dbReference type="HOGENOM" id="CLU_1490498_0_0_1"/>
<evidence type="ECO:0000313" key="3">
    <source>
        <dbReference type="Proteomes" id="UP000000305"/>
    </source>
</evidence>
<dbReference type="PhylomeDB" id="E9GH37"/>
<gene>
    <name evidence="2" type="ORF">DAPPUDRAFT_317831</name>
</gene>
<protein>
    <submittedName>
        <fullName evidence="2">Uncharacterized protein</fullName>
    </submittedName>
</protein>
<evidence type="ECO:0000313" key="2">
    <source>
        <dbReference type="EMBL" id="EFX81133.1"/>
    </source>
</evidence>
<dbReference type="KEGG" id="dpx:DAPPUDRAFT_317831"/>
<feature type="region of interest" description="Disordered" evidence="1">
    <location>
        <begin position="44"/>
        <end position="66"/>
    </location>
</feature>
<feature type="region of interest" description="Disordered" evidence="1">
    <location>
        <begin position="1"/>
        <end position="30"/>
    </location>
</feature>
<keyword evidence="3" id="KW-1185">Reference proteome</keyword>
<name>E9GH37_DAPPU</name>
<feature type="compositionally biased region" description="Polar residues" evidence="1">
    <location>
        <begin position="44"/>
        <end position="61"/>
    </location>
</feature>
<proteinExistence type="predicted"/>
<accession>E9GH37</accession>
<dbReference type="InParanoid" id="E9GH37"/>